<feature type="signal peptide" evidence="1">
    <location>
        <begin position="1"/>
        <end position="20"/>
    </location>
</feature>
<reference evidence="2 3" key="1">
    <citation type="submission" date="2019-04" db="EMBL/GenBank/DDBJ databases">
        <title>Friends and foes A comparative genomics study of 23 Aspergillus species from section Flavi.</title>
        <authorList>
            <consortium name="DOE Joint Genome Institute"/>
            <person name="Kjaerbolling I."/>
            <person name="Vesth T."/>
            <person name="Frisvad J.C."/>
            <person name="Nybo J.L."/>
            <person name="Theobald S."/>
            <person name="Kildgaard S."/>
            <person name="Isbrandt T."/>
            <person name="Kuo A."/>
            <person name="Sato A."/>
            <person name="Lyhne E.K."/>
            <person name="Kogle M.E."/>
            <person name="Wiebenga A."/>
            <person name="Kun R.S."/>
            <person name="Lubbers R.J."/>
            <person name="Makela M.R."/>
            <person name="Barry K."/>
            <person name="Chovatia M."/>
            <person name="Clum A."/>
            <person name="Daum C."/>
            <person name="Haridas S."/>
            <person name="He G."/>
            <person name="LaButti K."/>
            <person name="Lipzen A."/>
            <person name="Mondo S."/>
            <person name="Riley R."/>
            <person name="Salamov A."/>
            <person name="Simmons B.A."/>
            <person name="Magnuson J.K."/>
            <person name="Henrissat B."/>
            <person name="Mortensen U.H."/>
            <person name="Larsen T.O."/>
            <person name="Devries R.P."/>
            <person name="Grigoriev I.V."/>
            <person name="Machida M."/>
            <person name="Baker S.E."/>
            <person name="Andersen M.R."/>
        </authorList>
    </citation>
    <scope>NUCLEOTIDE SEQUENCE [LARGE SCALE GENOMIC DNA]</scope>
    <source>
        <strain evidence="2 3">CBS 151.66</strain>
    </source>
</reference>
<evidence type="ECO:0000256" key="1">
    <source>
        <dbReference type="SAM" id="SignalP"/>
    </source>
</evidence>
<dbReference type="AlphaFoldDB" id="A0A5N5XGF1"/>
<gene>
    <name evidence="2" type="ORF">BDV29DRAFT_100587</name>
</gene>
<organism evidence="2 3">
    <name type="scientific">Aspergillus leporis</name>
    <dbReference type="NCBI Taxonomy" id="41062"/>
    <lineage>
        <taxon>Eukaryota</taxon>
        <taxon>Fungi</taxon>
        <taxon>Dikarya</taxon>
        <taxon>Ascomycota</taxon>
        <taxon>Pezizomycotina</taxon>
        <taxon>Eurotiomycetes</taxon>
        <taxon>Eurotiomycetidae</taxon>
        <taxon>Eurotiales</taxon>
        <taxon>Aspergillaceae</taxon>
        <taxon>Aspergillus</taxon>
        <taxon>Aspergillus subgen. Circumdati</taxon>
    </lineage>
</organism>
<name>A0A5N5XGF1_9EURO</name>
<evidence type="ECO:0000313" key="3">
    <source>
        <dbReference type="Proteomes" id="UP000326565"/>
    </source>
</evidence>
<protein>
    <recommendedName>
        <fullName evidence="4">Secreted protein</fullName>
    </recommendedName>
</protein>
<proteinExistence type="predicted"/>
<dbReference type="Proteomes" id="UP000326565">
    <property type="component" value="Unassembled WGS sequence"/>
</dbReference>
<accession>A0A5N5XGF1</accession>
<keyword evidence="3" id="KW-1185">Reference proteome</keyword>
<sequence>MMRTSTQLKTSRILIAVVVTTSPLVTNRTMTTDAATVEATTILHVIAQCLVRAWAPASTAARKATAKRNALSLVFSRALAVSATRKVIPPLRALTKLQMCAGTARWKVK</sequence>
<dbReference type="EMBL" id="ML732152">
    <property type="protein sequence ID" value="KAB8079207.1"/>
    <property type="molecule type" value="Genomic_DNA"/>
</dbReference>
<keyword evidence="1" id="KW-0732">Signal</keyword>
<evidence type="ECO:0008006" key="4">
    <source>
        <dbReference type="Google" id="ProtNLM"/>
    </source>
</evidence>
<evidence type="ECO:0000313" key="2">
    <source>
        <dbReference type="EMBL" id="KAB8079207.1"/>
    </source>
</evidence>
<feature type="chain" id="PRO_5024864008" description="Secreted protein" evidence="1">
    <location>
        <begin position="21"/>
        <end position="109"/>
    </location>
</feature>